<dbReference type="SUPFAM" id="SSF140500">
    <property type="entry name" value="BAS1536-like"/>
    <property type="match status" value="1"/>
</dbReference>
<dbReference type="AlphaFoldDB" id="A0A1T4YCB3"/>
<dbReference type="EMBL" id="FUYH01000036">
    <property type="protein sequence ID" value="SKA99472.1"/>
    <property type="molecule type" value="Genomic_DNA"/>
</dbReference>
<dbReference type="Proteomes" id="UP000190105">
    <property type="component" value="Unassembled WGS sequence"/>
</dbReference>
<dbReference type="GO" id="GO:0046983">
    <property type="term" value="F:protein dimerization activity"/>
    <property type="evidence" value="ECO:0007669"/>
    <property type="project" value="InterPro"/>
</dbReference>
<dbReference type="GO" id="GO:0043937">
    <property type="term" value="P:regulation of sporulation"/>
    <property type="evidence" value="ECO:0007669"/>
    <property type="project" value="InterPro"/>
</dbReference>
<gene>
    <name evidence="1" type="ORF">SAMN05443428_1363</name>
</gene>
<protein>
    <submittedName>
        <fullName evidence="1">Spo0E like sporulation regulatory protein</fullName>
    </submittedName>
</protein>
<organism evidence="1 2">
    <name type="scientific">Caloramator quimbayensis</name>
    <dbReference type="NCBI Taxonomy" id="1147123"/>
    <lineage>
        <taxon>Bacteria</taxon>
        <taxon>Bacillati</taxon>
        <taxon>Bacillota</taxon>
        <taxon>Clostridia</taxon>
        <taxon>Eubacteriales</taxon>
        <taxon>Clostridiaceae</taxon>
        <taxon>Caloramator</taxon>
    </lineage>
</organism>
<proteinExistence type="predicted"/>
<evidence type="ECO:0000313" key="1">
    <source>
        <dbReference type="EMBL" id="SKA99472.1"/>
    </source>
</evidence>
<dbReference type="Gene3D" id="4.10.280.10">
    <property type="entry name" value="Helix-loop-helix DNA-binding domain"/>
    <property type="match status" value="1"/>
</dbReference>
<keyword evidence="2" id="KW-1185">Reference proteome</keyword>
<dbReference type="InterPro" id="IPR036638">
    <property type="entry name" value="HLH_DNA-bd_sf"/>
</dbReference>
<dbReference type="InterPro" id="IPR018540">
    <property type="entry name" value="Spo0E-like"/>
</dbReference>
<reference evidence="2" key="1">
    <citation type="submission" date="2017-02" db="EMBL/GenBank/DDBJ databases">
        <authorList>
            <person name="Varghese N."/>
            <person name="Submissions S."/>
        </authorList>
    </citation>
    <scope>NUCLEOTIDE SEQUENCE [LARGE SCALE GENOMIC DNA]</scope>
    <source>
        <strain evidence="2">USBA 833</strain>
    </source>
</reference>
<name>A0A1T4YCB3_9CLOT</name>
<dbReference type="Pfam" id="PF09388">
    <property type="entry name" value="SpoOE-like"/>
    <property type="match status" value="1"/>
</dbReference>
<dbReference type="OrthoDB" id="1937171at2"/>
<evidence type="ECO:0000313" key="2">
    <source>
        <dbReference type="Proteomes" id="UP000190105"/>
    </source>
</evidence>
<accession>A0A1T4YCB3</accession>
<dbReference type="InterPro" id="IPR037208">
    <property type="entry name" value="Spo0E-like_sf"/>
</dbReference>
<sequence>MIMKDFGDLSNNNSPEYFKTQIESLKMELEELINKNDKLIAPQIVSISQKLDDLILKYISTSHRK</sequence>